<dbReference type="Proteomes" id="UP000238348">
    <property type="component" value="Chromosome"/>
</dbReference>
<evidence type="ECO:0000313" key="1">
    <source>
        <dbReference type="EMBL" id="AUX44745.1"/>
    </source>
</evidence>
<evidence type="ECO:0000313" key="2">
    <source>
        <dbReference type="Proteomes" id="UP000238348"/>
    </source>
</evidence>
<dbReference type="RefSeq" id="WP_199789373.1">
    <property type="nucleotide sequence ID" value="NZ_CP012673.1"/>
</dbReference>
<dbReference type="EMBL" id="CP012673">
    <property type="protein sequence ID" value="AUX44745.1"/>
    <property type="molecule type" value="Genomic_DNA"/>
</dbReference>
<name>A0A2L0EZP3_SORCE</name>
<proteinExistence type="predicted"/>
<gene>
    <name evidence="1" type="ORF">SOCE26_062130</name>
</gene>
<reference evidence="1 2" key="1">
    <citation type="submission" date="2015-09" db="EMBL/GenBank/DDBJ databases">
        <title>Sorangium comparison.</title>
        <authorList>
            <person name="Zaburannyi N."/>
            <person name="Bunk B."/>
            <person name="Overmann J."/>
            <person name="Mueller R."/>
        </authorList>
    </citation>
    <scope>NUCLEOTIDE SEQUENCE [LARGE SCALE GENOMIC DNA]</scope>
    <source>
        <strain evidence="1 2">So ce26</strain>
    </source>
</reference>
<organism evidence="1 2">
    <name type="scientific">Sorangium cellulosum</name>
    <name type="common">Polyangium cellulosum</name>
    <dbReference type="NCBI Taxonomy" id="56"/>
    <lineage>
        <taxon>Bacteria</taxon>
        <taxon>Pseudomonadati</taxon>
        <taxon>Myxococcota</taxon>
        <taxon>Polyangia</taxon>
        <taxon>Polyangiales</taxon>
        <taxon>Polyangiaceae</taxon>
        <taxon>Sorangium</taxon>
    </lineage>
</organism>
<protein>
    <submittedName>
        <fullName evidence="1">Uncharacterized protein</fullName>
    </submittedName>
</protein>
<accession>A0A2L0EZP3</accession>
<sequence length="106" mass="11869">MRLLAFCEAPADFLTASTLLDRVLQDEGPLWVSDLLRSHPESIREWTNDERGKSFFDIHKLEAYRRDLGNVRFMPGHFDGKPGAAGAQAARNAFTIAREIGKRAGP</sequence>
<dbReference type="AlphaFoldDB" id="A0A2L0EZP3"/>